<evidence type="ECO:0000313" key="1">
    <source>
        <dbReference type="EMBL" id="MFB9903866.1"/>
    </source>
</evidence>
<dbReference type="NCBIfam" id="NF038155">
    <property type="entry name" value="lanthi_I_FDLD"/>
    <property type="match status" value="1"/>
</dbReference>
<proteinExistence type="predicted"/>
<dbReference type="Proteomes" id="UP001589693">
    <property type="component" value="Unassembled WGS sequence"/>
</dbReference>
<name>A0ABV5ZSK4_9PSEU</name>
<comment type="caution">
    <text evidence="1">The sequence shown here is derived from an EMBL/GenBank/DDBJ whole genome shotgun (WGS) entry which is preliminary data.</text>
</comment>
<gene>
    <name evidence="1" type="ORF">ACFFQA_07940</name>
</gene>
<reference evidence="1 2" key="1">
    <citation type="submission" date="2024-09" db="EMBL/GenBank/DDBJ databases">
        <authorList>
            <person name="Sun Q."/>
            <person name="Mori K."/>
        </authorList>
    </citation>
    <scope>NUCLEOTIDE SEQUENCE [LARGE SCALE GENOMIC DNA]</scope>
    <source>
        <strain evidence="1 2">TBRC 7907</strain>
    </source>
</reference>
<sequence>MDQFDLDVRVASPRELADAEALATSSPITSCKACPPGVR</sequence>
<accession>A0ABV5ZSK4</accession>
<dbReference type="RefSeq" id="WP_377851024.1">
    <property type="nucleotide sequence ID" value="NZ_JBHLZU010000006.1"/>
</dbReference>
<organism evidence="1 2">
    <name type="scientific">Allokutzneria oryzae</name>
    <dbReference type="NCBI Taxonomy" id="1378989"/>
    <lineage>
        <taxon>Bacteria</taxon>
        <taxon>Bacillati</taxon>
        <taxon>Actinomycetota</taxon>
        <taxon>Actinomycetes</taxon>
        <taxon>Pseudonocardiales</taxon>
        <taxon>Pseudonocardiaceae</taxon>
        <taxon>Allokutzneria</taxon>
    </lineage>
</organism>
<protein>
    <submittedName>
        <fullName evidence="1">FDLD family class I lanthipeptide</fullName>
    </submittedName>
</protein>
<keyword evidence="2" id="KW-1185">Reference proteome</keyword>
<dbReference type="EMBL" id="JBHLZU010000006">
    <property type="protein sequence ID" value="MFB9903866.1"/>
    <property type="molecule type" value="Genomic_DNA"/>
</dbReference>
<evidence type="ECO:0000313" key="2">
    <source>
        <dbReference type="Proteomes" id="UP001589693"/>
    </source>
</evidence>